<dbReference type="InterPro" id="IPR023631">
    <property type="entry name" value="Amidase_dom"/>
</dbReference>
<feature type="binding site" evidence="6">
    <location>
        <position position="220"/>
    </location>
    <ligand>
        <name>substrate</name>
    </ligand>
</feature>
<evidence type="ECO:0000259" key="8">
    <source>
        <dbReference type="Pfam" id="PF01425"/>
    </source>
</evidence>
<feature type="region of interest" description="Disordered" evidence="7">
    <location>
        <begin position="1"/>
        <end position="25"/>
    </location>
</feature>
<dbReference type="OrthoDB" id="6428749at2759"/>
<comment type="similarity">
    <text evidence="2">Belongs to the amidase family.</text>
</comment>
<evidence type="ECO:0000256" key="1">
    <source>
        <dbReference type="ARBA" id="ARBA00001311"/>
    </source>
</evidence>
<dbReference type="Pfam" id="PF01425">
    <property type="entry name" value="Amidase"/>
    <property type="match status" value="1"/>
</dbReference>
<evidence type="ECO:0000256" key="4">
    <source>
        <dbReference type="ARBA" id="ARBA00022801"/>
    </source>
</evidence>
<dbReference type="STRING" id="1196081.A0A364KWX5"/>
<evidence type="ECO:0000256" key="3">
    <source>
        <dbReference type="ARBA" id="ARBA00012922"/>
    </source>
</evidence>
<evidence type="ECO:0000313" key="10">
    <source>
        <dbReference type="Proteomes" id="UP000249363"/>
    </source>
</evidence>
<feature type="active site" description="Charge relay system" evidence="5">
    <location>
        <position position="145"/>
    </location>
</feature>
<evidence type="ECO:0000313" key="9">
    <source>
        <dbReference type="EMBL" id="RAO68057.1"/>
    </source>
</evidence>
<dbReference type="PIRSF" id="PIRSF001221">
    <property type="entry name" value="Amidase_fungi"/>
    <property type="match status" value="1"/>
</dbReference>
<dbReference type="EMBL" id="MIKG01000006">
    <property type="protein sequence ID" value="RAO68057.1"/>
    <property type="molecule type" value="Genomic_DNA"/>
</dbReference>
<accession>A0A364KWX5</accession>
<evidence type="ECO:0000256" key="2">
    <source>
        <dbReference type="ARBA" id="ARBA00009199"/>
    </source>
</evidence>
<keyword evidence="10" id="KW-1185">Reference proteome</keyword>
<sequence length="564" mass="62213">MPSTKSPESFENGTTKSWKQLATQKRAQRDQYVSYWQPGPVPALPPGKTYVRDIPRCSGLLTEEQFHITESSTSQILENLASGYWTAESVIRAFIARATIAHHLTNPLTEVFFDRAIERAQDLDRVLKETGKRVGPLHGLPMSLKDVMQIAGQETTVGVVANIGYIPAVEDRLVTKLQDAGAVFYCKTNVPQTLMSGECNNFIFGRTSTPFNTLLSAGGSSGGEGSLISLGGSPLGIGTDIAGSIRTPANFNGIYGLCPSPDRFPSHSAENSSGDLIIRGVAGPIARSIDGLEVYARTLLGLKPWEWDYTCIKMPWREEEYQAGRGQKHPLCFAFMPHDSVVYPNPPILRGMQELKSALLRAGHEVLDIVPWDGRELMDAAWSIFSATGGEEIVKMLGTFNEPLIQEVEAPNPAKRLSILQFNNVIIKIKQLRQKYLDIWQATASQTGTGMPVDAIILPSGGTVASPHGTMEYFTYEAISNILEWTCATIPVTKVDPLLDPKPQGPFEPMSDHDQRNWNKYSPEYYKDAPVCLQVLGRRHEEEKVLGLLRTIDNALGRGEFYMA</sequence>
<dbReference type="PROSITE" id="PS00571">
    <property type="entry name" value="AMIDASES"/>
    <property type="match status" value="1"/>
</dbReference>
<organism evidence="9 10">
    <name type="scientific">Talaromyces amestolkiae</name>
    <dbReference type="NCBI Taxonomy" id="1196081"/>
    <lineage>
        <taxon>Eukaryota</taxon>
        <taxon>Fungi</taxon>
        <taxon>Dikarya</taxon>
        <taxon>Ascomycota</taxon>
        <taxon>Pezizomycotina</taxon>
        <taxon>Eurotiomycetes</taxon>
        <taxon>Eurotiomycetidae</taxon>
        <taxon>Eurotiales</taxon>
        <taxon>Trichocomaceae</taxon>
        <taxon>Talaromyces</taxon>
        <taxon>Talaromyces sect. Talaromyces</taxon>
    </lineage>
</organism>
<evidence type="ECO:0000256" key="5">
    <source>
        <dbReference type="PIRSR" id="PIRSR001221-1"/>
    </source>
</evidence>
<name>A0A364KWX5_TALAM</name>
<feature type="domain" description="Amidase" evidence="8">
    <location>
        <begin position="90"/>
        <end position="546"/>
    </location>
</feature>
<dbReference type="PANTHER" id="PTHR46072">
    <property type="entry name" value="AMIDASE-RELATED-RELATED"/>
    <property type="match status" value="1"/>
</dbReference>
<gene>
    <name evidence="9" type="ORF">BHQ10_004069</name>
</gene>
<comment type="catalytic activity">
    <reaction evidence="1">
        <text>a monocarboxylic acid amide + H2O = a monocarboxylate + NH4(+)</text>
        <dbReference type="Rhea" id="RHEA:12020"/>
        <dbReference type="ChEBI" id="CHEBI:15377"/>
        <dbReference type="ChEBI" id="CHEBI:28938"/>
        <dbReference type="ChEBI" id="CHEBI:35757"/>
        <dbReference type="ChEBI" id="CHEBI:83628"/>
        <dbReference type="EC" id="3.5.1.4"/>
    </reaction>
</comment>
<dbReference type="GO" id="GO:0004040">
    <property type="term" value="F:amidase activity"/>
    <property type="evidence" value="ECO:0007669"/>
    <property type="project" value="UniProtKB-EC"/>
</dbReference>
<dbReference type="RefSeq" id="XP_040732573.1">
    <property type="nucleotide sequence ID" value="XM_040876395.1"/>
</dbReference>
<evidence type="ECO:0000256" key="7">
    <source>
        <dbReference type="SAM" id="MobiDB-lite"/>
    </source>
</evidence>
<dbReference type="Gene3D" id="3.90.1300.10">
    <property type="entry name" value="Amidase signature (AS) domain"/>
    <property type="match status" value="1"/>
</dbReference>
<dbReference type="GeneID" id="63793285"/>
<keyword evidence="4" id="KW-0378">Hydrolase</keyword>
<evidence type="ECO:0000256" key="6">
    <source>
        <dbReference type="PIRSR" id="PIRSR001221-2"/>
    </source>
</evidence>
<reference evidence="9 10" key="1">
    <citation type="journal article" date="2017" name="Biotechnol. Biofuels">
        <title>Differential beta-glucosidase expression as a function of carbon source availability in Talaromyces amestolkiae: a genomic and proteomic approach.</title>
        <authorList>
            <person name="de Eugenio L.I."/>
            <person name="Mendez-Liter J.A."/>
            <person name="Nieto-Dominguez M."/>
            <person name="Alonso L."/>
            <person name="Gil-Munoz J."/>
            <person name="Barriuso J."/>
            <person name="Prieto A."/>
            <person name="Martinez M.J."/>
        </authorList>
    </citation>
    <scope>NUCLEOTIDE SEQUENCE [LARGE SCALE GENOMIC DNA]</scope>
    <source>
        <strain evidence="9 10">CIB</strain>
    </source>
</reference>
<proteinExistence type="inferred from homology"/>
<dbReference type="SUPFAM" id="SSF75304">
    <property type="entry name" value="Amidase signature (AS) enzymes"/>
    <property type="match status" value="1"/>
</dbReference>
<dbReference type="Proteomes" id="UP000249363">
    <property type="component" value="Unassembled WGS sequence"/>
</dbReference>
<feature type="active site" description="Charge relay system" evidence="5">
    <location>
        <position position="220"/>
    </location>
</feature>
<dbReference type="InterPro" id="IPR020556">
    <property type="entry name" value="Amidase_CS"/>
</dbReference>
<feature type="binding site" evidence="6">
    <location>
        <position position="194"/>
    </location>
    <ligand>
        <name>substrate</name>
    </ligand>
</feature>
<feature type="binding site" evidence="6">
    <location>
        <begin position="241"/>
        <end position="244"/>
    </location>
    <ligand>
        <name>substrate</name>
    </ligand>
</feature>
<protein>
    <recommendedName>
        <fullName evidence="3">amidase</fullName>
        <ecNumber evidence="3">3.5.1.4</ecNumber>
    </recommendedName>
</protein>
<dbReference type="EC" id="3.5.1.4" evidence="3"/>
<comment type="caution">
    <text evidence="9">The sequence shown here is derived from an EMBL/GenBank/DDBJ whole genome shotgun (WGS) entry which is preliminary data.</text>
</comment>
<dbReference type="AlphaFoldDB" id="A0A364KWX5"/>
<dbReference type="InterPro" id="IPR036928">
    <property type="entry name" value="AS_sf"/>
</dbReference>
<feature type="active site" description="Acyl-ester intermediate" evidence="5">
    <location>
        <position position="244"/>
    </location>
</feature>